<dbReference type="STRING" id="756272.Plabr_1574"/>
<reference evidence="3" key="1">
    <citation type="submission" date="2011-02" db="EMBL/GenBank/DDBJ databases">
        <title>The complete genome of Planctomyces brasiliensis DSM 5305.</title>
        <authorList>
            <person name="Lucas S."/>
            <person name="Copeland A."/>
            <person name="Lapidus A."/>
            <person name="Bruce D."/>
            <person name="Goodwin L."/>
            <person name="Pitluck S."/>
            <person name="Kyrpides N."/>
            <person name="Mavromatis K."/>
            <person name="Pagani I."/>
            <person name="Ivanova N."/>
            <person name="Ovchinnikova G."/>
            <person name="Lu M."/>
            <person name="Detter J.C."/>
            <person name="Han C."/>
            <person name="Land M."/>
            <person name="Hauser L."/>
            <person name="Markowitz V."/>
            <person name="Cheng J.-F."/>
            <person name="Hugenholtz P."/>
            <person name="Woyke T."/>
            <person name="Wu D."/>
            <person name="Tindall B."/>
            <person name="Pomrenke H.G."/>
            <person name="Brambilla E."/>
            <person name="Klenk H.-P."/>
            <person name="Eisen J.A."/>
        </authorList>
    </citation>
    <scope>NUCLEOTIDE SEQUENCE [LARGE SCALE GENOMIC DNA]</scope>
    <source>
        <strain evidence="3">ATCC 49424 / DSM 5305 / JCM 21570 / NBRC 103401 / IFAM 1448</strain>
    </source>
</reference>
<dbReference type="Proteomes" id="UP000006860">
    <property type="component" value="Chromosome"/>
</dbReference>
<dbReference type="PANTHER" id="PTHR43471:SF10">
    <property type="entry name" value="SLL1107 PROTEIN"/>
    <property type="match status" value="1"/>
</dbReference>
<dbReference type="RefSeq" id="WP_013627913.1">
    <property type="nucleotide sequence ID" value="NC_015174.1"/>
</dbReference>
<evidence type="ECO:0000256" key="1">
    <source>
        <dbReference type="SAM" id="Phobius"/>
    </source>
</evidence>
<keyword evidence="3" id="KW-1185">Reference proteome</keyword>
<feature type="transmembrane region" description="Helical" evidence="1">
    <location>
        <begin position="114"/>
        <end position="139"/>
    </location>
</feature>
<feature type="transmembrane region" description="Helical" evidence="1">
    <location>
        <begin position="526"/>
        <end position="548"/>
    </location>
</feature>
<keyword evidence="1" id="KW-0812">Transmembrane</keyword>
<dbReference type="KEGG" id="pbs:Plabr_1574"/>
<dbReference type="PANTHER" id="PTHR43471">
    <property type="entry name" value="ABC TRANSPORTER PERMEASE"/>
    <property type="match status" value="1"/>
</dbReference>
<gene>
    <name evidence="2" type="ordered locus">Plabr_1574</name>
</gene>
<evidence type="ECO:0008006" key="4">
    <source>
        <dbReference type="Google" id="ProtNLM"/>
    </source>
</evidence>
<protein>
    <recommendedName>
        <fullName evidence="4">ABC transporter permease</fullName>
    </recommendedName>
</protein>
<sequence>MSFDVVNYSFLEGLAHFAKIFLVLLAVLSIGGLLVSLSRDGVAGAKRFGAAWGAAFYDLFHTSFRRIWAIALLTWKEATRKKALFVFVVFAILIMFAGWFLRNSVDRADLQVKNYVSFVLTSISWLTLPVILLLCCWGLPTDIKNRSLHTVVTKPVRKQEVVLGRFLGYTLVGTVVLAVMGSIGYFWTVGNVPESAQSELIGRVPIYGDMSFSNRQGNRSIITLDDNDEDERSAGINVGDIWEYRSYIEGGTKSRTFYDFKNIDVDKLRQAGEMRLEYNFEAFRSHKGDMDKRLLCRLTIVNQQGENEDEKLRVPLPIFEVKEFSNRSTDKTITLEETVTYNEEGTNEVKTVNLFDDVLAGGDITVEVQCLDPGQFLGMARPDLYIRLPDSSFASTYFRGVFGIWLQMVLIVVLGVTASTFVKGPVATLLTFGMLAVGAGLRDLMSGLVQGTQEGGGPFESAYRMFMHMNPTVEVDAGPLTPIMHMVDSAAIGFLWTVQHLFPEFKYFNMTSYVANGFLVPWRASLLPSIAVTLAFVIPCLILGYVAMKSREMEAK</sequence>
<dbReference type="AlphaFoldDB" id="F0SRR2"/>
<feature type="transmembrane region" description="Helical" evidence="1">
    <location>
        <begin position="83"/>
        <end position="102"/>
    </location>
</feature>
<accession>F0SRR2</accession>
<keyword evidence="1" id="KW-1133">Transmembrane helix</keyword>
<feature type="transmembrane region" description="Helical" evidence="1">
    <location>
        <begin position="166"/>
        <end position="187"/>
    </location>
</feature>
<proteinExistence type="predicted"/>
<name>F0SRR2_RUBBR</name>
<evidence type="ECO:0000313" key="3">
    <source>
        <dbReference type="Proteomes" id="UP000006860"/>
    </source>
</evidence>
<dbReference type="HOGENOM" id="CLU_447369_0_0_0"/>
<organism evidence="2 3">
    <name type="scientific">Rubinisphaera brasiliensis (strain ATCC 49424 / DSM 5305 / JCM 21570 / IAM 15109 / NBRC 103401 / IFAM 1448)</name>
    <name type="common">Planctomyces brasiliensis</name>
    <dbReference type="NCBI Taxonomy" id="756272"/>
    <lineage>
        <taxon>Bacteria</taxon>
        <taxon>Pseudomonadati</taxon>
        <taxon>Planctomycetota</taxon>
        <taxon>Planctomycetia</taxon>
        <taxon>Planctomycetales</taxon>
        <taxon>Planctomycetaceae</taxon>
        <taxon>Rubinisphaera</taxon>
    </lineage>
</organism>
<evidence type="ECO:0000313" key="2">
    <source>
        <dbReference type="EMBL" id="ADY59185.1"/>
    </source>
</evidence>
<feature type="transmembrane region" description="Helical" evidence="1">
    <location>
        <begin position="397"/>
        <end position="417"/>
    </location>
</feature>
<dbReference type="eggNOG" id="COG1277">
    <property type="taxonomic scope" value="Bacteria"/>
</dbReference>
<dbReference type="EMBL" id="CP002546">
    <property type="protein sequence ID" value="ADY59185.1"/>
    <property type="molecule type" value="Genomic_DNA"/>
</dbReference>
<feature type="transmembrane region" description="Helical" evidence="1">
    <location>
        <begin position="20"/>
        <end position="37"/>
    </location>
</feature>
<dbReference type="OrthoDB" id="231083at2"/>
<keyword evidence="1" id="KW-0472">Membrane</keyword>
<feature type="transmembrane region" description="Helical" evidence="1">
    <location>
        <begin position="424"/>
        <end position="441"/>
    </location>
</feature>